<dbReference type="Proteomes" id="UP000017981">
    <property type="component" value="Unassembled WGS sequence"/>
</dbReference>
<dbReference type="EMBL" id="CAQL01000263">
    <property type="protein sequence ID" value="CCQ54946.1"/>
    <property type="molecule type" value="Genomic_DNA"/>
</dbReference>
<protein>
    <submittedName>
        <fullName evidence="2">GGDEF</fullName>
    </submittedName>
</protein>
<sequence>MRKEELCLYYQPQLNAYTKTTEAMEAFIRWQHPKYGLVPPKQFLPWVDKTELIVPLSRWILERACTQNKAWQTNHLQPILVSVNLSMAQFYHPQLVDIIDEILGTTGLEPQWLELEITEAVILKDIKLTYQVLRELKSLDVRVCLDDFGIGYAAVSHLHRLPFDTIKIDVSLIKEMDDNPENTTLVSALISLGESFDMRVVAEGVETRQQLNTLGDLQCQTMQGYYFSKPLSVEETTQFLTINHAELFDNLG</sequence>
<dbReference type="GO" id="GO:0071111">
    <property type="term" value="F:cyclic-guanylate-specific phosphodiesterase activity"/>
    <property type="evidence" value="ECO:0007669"/>
    <property type="project" value="InterPro"/>
</dbReference>
<dbReference type="Gene3D" id="3.20.20.450">
    <property type="entry name" value="EAL domain"/>
    <property type="match status" value="1"/>
</dbReference>
<dbReference type="Pfam" id="PF00563">
    <property type="entry name" value="EAL"/>
    <property type="match status" value="1"/>
</dbReference>
<accession>T2IN05</accession>
<dbReference type="PANTHER" id="PTHR33121:SF71">
    <property type="entry name" value="OXYGEN SENSOR PROTEIN DOSP"/>
    <property type="match status" value="1"/>
</dbReference>
<gene>
    <name evidence="2" type="ORF">CWATWH0005_4295</name>
</gene>
<dbReference type="AlphaFoldDB" id="T2IN05"/>
<comment type="caution">
    <text evidence="2">The sequence shown here is derived from an EMBL/GenBank/DDBJ whole genome shotgun (WGS) entry which is preliminary data.</text>
</comment>
<dbReference type="InterPro" id="IPR001633">
    <property type="entry name" value="EAL_dom"/>
</dbReference>
<proteinExistence type="predicted"/>
<dbReference type="SUPFAM" id="SSF141868">
    <property type="entry name" value="EAL domain-like"/>
    <property type="match status" value="1"/>
</dbReference>
<dbReference type="PROSITE" id="PS50883">
    <property type="entry name" value="EAL"/>
    <property type="match status" value="1"/>
</dbReference>
<reference evidence="2 3" key="2">
    <citation type="submission" date="2013-09" db="EMBL/GenBank/DDBJ databases">
        <title>Whole genome comparison of six Crocosphaera watsonii strains with differing phenotypes.</title>
        <authorList>
            <person name="Bench S.R."/>
            <person name="Heller P."/>
            <person name="Frank I."/>
            <person name="Arciniega M."/>
            <person name="Shilova I.N."/>
            <person name="Zehr J.P."/>
        </authorList>
    </citation>
    <scope>NUCLEOTIDE SEQUENCE [LARGE SCALE GENOMIC DNA]</scope>
    <source>
        <strain evidence="2 3">WH 0005</strain>
    </source>
</reference>
<dbReference type="RefSeq" id="WP_021832602.1">
    <property type="nucleotide sequence ID" value="NZ_CAQL01000263.1"/>
</dbReference>
<evidence type="ECO:0000259" key="1">
    <source>
        <dbReference type="PROSITE" id="PS50883"/>
    </source>
</evidence>
<feature type="domain" description="EAL" evidence="1">
    <location>
        <begin position="1"/>
        <end position="244"/>
    </location>
</feature>
<reference evidence="2 3" key="1">
    <citation type="submission" date="2013-01" db="EMBL/GenBank/DDBJ databases">
        <authorList>
            <person name="Bench S."/>
        </authorList>
    </citation>
    <scope>NUCLEOTIDE SEQUENCE [LARGE SCALE GENOMIC DNA]</scope>
    <source>
        <strain evidence="2 3">WH 0005</strain>
    </source>
</reference>
<dbReference type="SMART" id="SM00052">
    <property type="entry name" value="EAL"/>
    <property type="match status" value="1"/>
</dbReference>
<evidence type="ECO:0000313" key="2">
    <source>
        <dbReference type="EMBL" id="CCQ54946.1"/>
    </source>
</evidence>
<dbReference type="InterPro" id="IPR050706">
    <property type="entry name" value="Cyclic-di-GMP_PDE-like"/>
</dbReference>
<dbReference type="InterPro" id="IPR035919">
    <property type="entry name" value="EAL_sf"/>
</dbReference>
<name>T2IN05_CROWT</name>
<organism evidence="2 3">
    <name type="scientific">Crocosphaera watsonii WH 0005</name>
    <dbReference type="NCBI Taxonomy" id="423472"/>
    <lineage>
        <taxon>Bacteria</taxon>
        <taxon>Bacillati</taxon>
        <taxon>Cyanobacteriota</taxon>
        <taxon>Cyanophyceae</taxon>
        <taxon>Oscillatoriophycideae</taxon>
        <taxon>Chroococcales</taxon>
        <taxon>Aphanothecaceae</taxon>
        <taxon>Crocosphaera</taxon>
    </lineage>
</organism>
<dbReference type="PANTHER" id="PTHR33121">
    <property type="entry name" value="CYCLIC DI-GMP PHOSPHODIESTERASE PDEF"/>
    <property type="match status" value="1"/>
</dbReference>
<dbReference type="CDD" id="cd01948">
    <property type="entry name" value="EAL"/>
    <property type="match status" value="1"/>
</dbReference>
<evidence type="ECO:0000313" key="3">
    <source>
        <dbReference type="Proteomes" id="UP000017981"/>
    </source>
</evidence>